<dbReference type="Pfam" id="PF20115">
    <property type="entry name" value="DUF6505"/>
    <property type="match status" value="1"/>
</dbReference>
<reference evidence="1" key="1">
    <citation type="submission" date="2017-08" db="EMBL/GenBank/DDBJ databases">
        <authorList>
            <person name="Imhoff J.F."/>
            <person name="Rahn T."/>
            <person name="Kuenzel S."/>
            <person name="Neulinger S.C."/>
        </authorList>
    </citation>
    <scope>NUCLEOTIDE SEQUENCE</scope>
    <source>
        <strain evidence="1">DSM 9154</strain>
    </source>
</reference>
<evidence type="ECO:0000313" key="1">
    <source>
        <dbReference type="EMBL" id="MBK1697530.1"/>
    </source>
</evidence>
<accession>A0A934QJD6</accession>
<dbReference type="EMBL" id="NRRE01000026">
    <property type="protein sequence ID" value="MBK1697530.1"/>
    <property type="molecule type" value="Genomic_DNA"/>
</dbReference>
<dbReference type="RefSeq" id="WP_037256403.1">
    <property type="nucleotide sequence ID" value="NZ_NRRE01000026.1"/>
</dbReference>
<sequence>MKFPRVIRLDGSDPRVYARAAEPGEPAVTGTFAFADTEPESLAHADRLAFAGGWLGTESFGRATLVEVAKITEATFFQIVEQLARHFVDHYGAPSLTEALPVAREECDYAAGLCDHPMHTLLAIERAPSDEGVRERIKVIQPSRADEHTKIWEIGADDGAS</sequence>
<organism evidence="1 2">
    <name type="scientific">Rhodovibrio salinarum</name>
    <dbReference type="NCBI Taxonomy" id="1087"/>
    <lineage>
        <taxon>Bacteria</taxon>
        <taxon>Pseudomonadati</taxon>
        <taxon>Pseudomonadota</taxon>
        <taxon>Alphaproteobacteria</taxon>
        <taxon>Rhodospirillales</taxon>
        <taxon>Rhodovibrionaceae</taxon>
        <taxon>Rhodovibrio</taxon>
    </lineage>
</organism>
<dbReference type="Proteomes" id="UP000778970">
    <property type="component" value="Unassembled WGS sequence"/>
</dbReference>
<reference evidence="1" key="2">
    <citation type="journal article" date="2020" name="Microorganisms">
        <title>Osmotic Adaptation and Compatible Solute Biosynthesis of Phototrophic Bacteria as Revealed from Genome Analyses.</title>
        <authorList>
            <person name="Imhoff J.F."/>
            <person name="Rahn T."/>
            <person name="Kunzel S."/>
            <person name="Keller A."/>
            <person name="Neulinger S.C."/>
        </authorList>
    </citation>
    <scope>NUCLEOTIDE SEQUENCE</scope>
    <source>
        <strain evidence="1">DSM 9154</strain>
    </source>
</reference>
<proteinExistence type="predicted"/>
<protein>
    <submittedName>
        <fullName evidence="1">Uncharacterized protein</fullName>
    </submittedName>
</protein>
<gene>
    <name evidence="1" type="ORF">CKO21_09770</name>
</gene>
<name>A0A934QJD6_9PROT</name>
<dbReference type="AlphaFoldDB" id="A0A934QJD6"/>
<keyword evidence="2" id="KW-1185">Reference proteome</keyword>
<evidence type="ECO:0000313" key="2">
    <source>
        <dbReference type="Proteomes" id="UP000778970"/>
    </source>
</evidence>
<dbReference type="InterPro" id="IPR045442">
    <property type="entry name" value="DUF6505"/>
</dbReference>
<comment type="caution">
    <text evidence="1">The sequence shown here is derived from an EMBL/GenBank/DDBJ whole genome shotgun (WGS) entry which is preliminary data.</text>
</comment>